<accession>A0A5R9AL08</accession>
<evidence type="ECO:0000256" key="2">
    <source>
        <dbReference type="ARBA" id="ARBA00022679"/>
    </source>
</evidence>
<gene>
    <name evidence="7" type="ORF">FEF27_02570</name>
</gene>
<dbReference type="AlphaFoldDB" id="A0A5R9AL08"/>
<dbReference type="Gene3D" id="2.40.50.1070">
    <property type="match status" value="1"/>
</dbReference>
<reference evidence="7 8" key="1">
    <citation type="submission" date="2019-05" db="EMBL/GenBank/DDBJ databases">
        <title>Nesterenkonia sp. GY239, isolated from the Southern Atlantic Ocean.</title>
        <authorList>
            <person name="Zhang G."/>
        </authorList>
    </citation>
    <scope>NUCLEOTIDE SEQUENCE [LARGE SCALE GENOMIC DNA]</scope>
    <source>
        <strain evidence="7 8">GY239</strain>
    </source>
</reference>
<dbReference type="PANTHER" id="PTHR11061">
    <property type="entry name" value="RNA M5U METHYLTRANSFERASE"/>
    <property type="match status" value="1"/>
</dbReference>
<dbReference type="PROSITE" id="PS01230">
    <property type="entry name" value="TRMA_1"/>
    <property type="match status" value="1"/>
</dbReference>
<dbReference type="SUPFAM" id="SSF53335">
    <property type="entry name" value="S-adenosyl-L-methionine-dependent methyltransferases"/>
    <property type="match status" value="1"/>
</dbReference>
<feature type="active site" evidence="5">
    <location>
        <position position="441"/>
    </location>
</feature>
<evidence type="ECO:0000256" key="3">
    <source>
        <dbReference type="ARBA" id="ARBA00022691"/>
    </source>
</evidence>
<dbReference type="Pfam" id="PF05958">
    <property type="entry name" value="tRNA_U5-meth_tr"/>
    <property type="match status" value="1"/>
</dbReference>
<evidence type="ECO:0000256" key="4">
    <source>
        <dbReference type="PROSITE-ProRule" id="PRU01024"/>
    </source>
</evidence>
<dbReference type="InterPro" id="IPR030390">
    <property type="entry name" value="MeTrfase_TrmA_AS"/>
</dbReference>
<dbReference type="PROSITE" id="PS51687">
    <property type="entry name" value="SAM_MT_RNA_M5U"/>
    <property type="match status" value="1"/>
</dbReference>
<dbReference type="Gene3D" id="3.40.50.150">
    <property type="entry name" value="Vaccinia Virus protein VP39"/>
    <property type="match status" value="1"/>
</dbReference>
<feature type="active site" description="Nucleophile" evidence="4">
    <location>
        <position position="441"/>
    </location>
</feature>
<keyword evidence="8" id="KW-1185">Reference proteome</keyword>
<keyword evidence="1 4" id="KW-0489">Methyltransferase</keyword>
<comment type="similarity">
    <text evidence="4">Belongs to the class I-like SAM-binding methyltransferase superfamily. RNA M5U methyltransferase family.</text>
</comment>
<dbReference type="Pfam" id="PF01938">
    <property type="entry name" value="TRAM"/>
    <property type="match status" value="1"/>
</dbReference>
<dbReference type="OrthoDB" id="9804590at2"/>
<feature type="binding site" evidence="4">
    <location>
        <position position="414"/>
    </location>
    <ligand>
        <name>S-adenosyl-L-methionine</name>
        <dbReference type="ChEBI" id="CHEBI:59789"/>
    </ligand>
</feature>
<feature type="binding site" evidence="4">
    <location>
        <position position="319"/>
    </location>
    <ligand>
        <name>S-adenosyl-L-methionine</name>
        <dbReference type="ChEBI" id="CHEBI:59789"/>
    </ligand>
</feature>
<protein>
    <submittedName>
        <fullName evidence="7">Class I SAM-dependent RNA methyltransferase</fullName>
    </submittedName>
</protein>
<organism evidence="7 8">
    <name type="scientific">Nesterenkonia sphaerica</name>
    <dbReference type="NCBI Taxonomy" id="1804988"/>
    <lineage>
        <taxon>Bacteria</taxon>
        <taxon>Bacillati</taxon>
        <taxon>Actinomycetota</taxon>
        <taxon>Actinomycetes</taxon>
        <taxon>Micrococcales</taxon>
        <taxon>Micrococcaceae</taxon>
        <taxon>Nesterenkonia</taxon>
    </lineage>
</organism>
<evidence type="ECO:0000259" key="6">
    <source>
        <dbReference type="PROSITE" id="PS50926"/>
    </source>
</evidence>
<name>A0A5R9AL08_9MICC</name>
<proteinExistence type="inferred from homology"/>
<dbReference type="PANTHER" id="PTHR11061:SF30">
    <property type="entry name" value="TRNA (URACIL(54)-C(5))-METHYLTRANSFERASE"/>
    <property type="match status" value="1"/>
</dbReference>
<dbReference type="PROSITE" id="PS50926">
    <property type="entry name" value="TRAM"/>
    <property type="match status" value="1"/>
</dbReference>
<dbReference type="Gene3D" id="2.40.50.140">
    <property type="entry name" value="Nucleic acid-binding proteins"/>
    <property type="match status" value="1"/>
</dbReference>
<evidence type="ECO:0000256" key="5">
    <source>
        <dbReference type="PROSITE-ProRule" id="PRU10015"/>
    </source>
</evidence>
<evidence type="ECO:0000313" key="8">
    <source>
        <dbReference type="Proteomes" id="UP000306544"/>
    </source>
</evidence>
<dbReference type="GO" id="GO:0070475">
    <property type="term" value="P:rRNA base methylation"/>
    <property type="evidence" value="ECO:0007669"/>
    <property type="project" value="TreeGrafter"/>
</dbReference>
<keyword evidence="3 4" id="KW-0949">S-adenosyl-L-methionine</keyword>
<dbReference type="EMBL" id="VAWA01000002">
    <property type="protein sequence ID" value="TLP79492.1"/>
    <property type="molecule type" value="Genomic_DNA"/>
</dbReference>
<dbReference type="InterPro" id="IPR012340">
    <property type="entry name" value="NA-bd_OB-fold"/>
</dbReference>
<feature type="binding site" evidence="4">
    <location>
        <position position="372"/>
    </location>
    <ligand>
        <name>S-adenosyl-L-methionine</name>
        <dbReference type="ChEBI" id="CHEBI:59789"/>
    </ligand>
</feature>
<dbReference type="SUPFAM" id="SSF50249">
    <property type="entry name" value="Nucleic acid-binding proteins"/>
    <property type="match status" value="1"/>
</dbReference>
<feature type="binding site" evidence="4">
    <location>
        <position position="348"/>
    </location>
    <ligand>
        <name>S-adenosyl-L-methionine</name>
        <dbReference type="ChEBI" id="CHEBI:59789"/>
    </ligand>
</feature>
<dbReference type="InterPro" id="IPR002792">
    <property type="entry name" value="TRAM_dom"/>
</dbReference>
<evidence type="ECO:0000313" key="7">
    <source>
        <dbReference type="EMBL" id="TLP79492.1"/>
    </source>
</evidence>
<dbReference type="GO" id="GO:0070041">
    <property type="term" value="F:rRNA (uridine-C5-)-methyltransferase activity"/>
    <property type="evidence" value="ECO:0007669"/>
    <property type="project" value="TreeGrafter"/>
</dbReference>
<evidence type="ECO:0000256" key="1">
    <source>
        <dbReference type="ARBA" id="ARBA00022603"/>
    </source>
</evidence>
<sequence length="484" mass="51517">MDDHPGTRAEPSPMTGHQILTLTVGQMSHGGHCVARHEGRVVFVRHAVPGETVRAVVTDGTSSSRFWRADAVDVLDASDHRRRHPWKQADALRAYDHGQPPVGGADYGHITDIHQRRLKSQVFRSTMQRIGGIDITTLDTEHMGPEGDLTVEHLPGTDAAGMHWRTRASFSVSGGSLAMKPSRSHELIPLRSMPLAVESVGASGIFSWSFAGARSVDVVAPGGDQPLALVVRLEGASDSEAAAGLERRLLDLADSTPGIASIILASERASARKPRRYNQLQPALIDYRVLTGEPTIEEPLPTPVNGRAAVTLAPEGFWQIHRSAPSALVSTVDRMAQLPPGGSAIDLYAGAGLFTAWAASRTGPAGQVLSVEAASPTSDAARALFAGMSHVEVVQATAESTASRLTTTDLVVLDPPRAGADKRVLTGIDAANPGQIIYVSCDPASFARDAKALCDLGWVLKDIALLDLYPNTHHMESVALFERS</sequence>
<dbReference type="InterPro" id="IPR029063">
    <property type="entry name" value="SAM-dependent_MTases_sf"/>
</dbReference>
<dbReference type="InterPro" id="IPR010280">
    <property type="entry name" value="U5_MeTrfase_fam"/>
</dbReference>
<comment type="caution">
    <text evidence="7">The sequence shown here is derived from an EMBL/GenBank/DDBJ whole genome shotgun (WGS) entry which is preliminary data.</text>
</comment>
<keyword evidence="2 4" id="KW-0808">Transferase</keyword>
<feature type="domain" description="TRAM" evidence="6">
    <location>
        <begin position="12"/>
        <end position="73"/>
    </location>
</feature>
<dbReference type="Proteomes" id="UP000306544">
    <property type="component" value="Unassembled WGS sequence"/>
</dbReference>